<dbReference type="GO" id="GO:0005634">
    <property type="term" value="C:nucleus"/>
    <property type="evidence" value="ECO:0007669"/>
    <property type="project" value="TreeGrafter"/>
</dbReference>
<comment type="similarity">
    <text evidence="1">Belongs to the rtf2 family.</text>
</comment>
<evidence type="ECO:0000256" key="2">
    <source>
        <dbReference type="ARBA" id="ARBA00015157"/>
    </source>
</evidence>
<dbReference type="GO" id="GO:0006274">
    <property type="term" value="P:DNA replication termination"/>
    <property type="evidence" value="ECO:0007669"/>
    <property type="project" value="TreeGrafter"/>
</dbReference>
<feature type="region of interest" description="Disordered" evidence="4">
    <location>
        <begin position="191"/>
        <end position="240"/>
    </location>
</feature>
<dbReference type="InterPro" id="IPR006735">
    <property type="entry name" value="Rtf2"/>
</dbReference>
<evidence type="ECO:0000256" key="4">
    <source>
        <dbReference type="SAM" id="MobiDB-lite"/>
    </source>
</evidence>
<sequence>MGCDGGTIPRRDELVITKKRPERKDKDAELFFRWRMCALSQTPLQEPVVTCPLGRLYNKEAVLQKMIDRASGTSADAVAHIKNMKDIKVVNLTPNPSFKRQSADKGDVYIDRSVSPYICPVVGIEMNGKFKFIALWSCGCVLSEKSIKEMKTDICHKCQKPFLEDDIIVLNAAGEDLEHLEKRLAYKKVNGKGEKKKSDKRKAGESSSMPEKKVKNSEDKPKSEASMVTLKSCKQEASGSSITNEVYKSIFTSDIQKRSSQTDWITHTSF</sequence>
<accession>A0AA88I900</accession>
<dbReference type="InterPro" id="IPR027799">
    <property type="entry name" value="Rtf2_RING-finger"/>
</dbReference>
<dbReference type="PANTHER" id="PTHR12775:SF0">
    <property type="entry name" value="REPLICATION TERMINATION FACTOR 2"/>
    <property type="match status" value="1"/>
</dbReference>
<evidence type="ECO:0000256" key="3">
    <source>
        <dbReference type="ARBA" id="ARBA00030367"/>
    </source>
</evidence>
<dbReference type="Proteomes" id="UP001187531">
    <property type="component" value="Unassembled WGS sequence"/>
</dbReference>
<dbReference type="AlphaFoldDB" id="A0AA88I900"/>
<keyword evidence="6" id="KW-1185">Reference proteome</keyword>
<dbReference type="CDD" id="cd16653">
    <property type="entry name" value="RING-like_Rtf2"/>
    <property type="match status" value="1"/>
</dbReference>
<dbReference type="PANTHER" id="PTHR12775">
    <property type="entry name" value="PROTEIN C20ORF43 HOMOLOG"/>
    <property type="match status" value="1"/>
</dbReference>
<evidence type="ECO:0000313" key="6">
    <source>
        <dbReference type="Proteomes" id="UP001187531"/>
    </source>
</evidence>
<comment type="caution">
    <text evidence="5">The sequence shown here is derived from an EMBL/GenBank/DDBJ whole genome shotgun (WGS) entry which is preliminary data.</text>
</comment>
<organism evidence="5 6">
    <name type="scientific">Artemia franciscana</name>
    <name type="common">Brine shrimp</name>
    <name type="synonym">Artemia sanfranciscana</name>
    <dbReference type="NCBI Taxonomy" id="6661"/>
    <lineage>
        <taxon>Eukaryota</taxon>
        <taxon>Metazoa</taxon>
        <taxon>Ecdysozoa</taxon>
        <taxon>Arthropoda</taxon>
        <taxon>Crustacea</taxon>
        <taxon>Branchiopoda</taxon>
        <taxon>Anostraca</taxon>
        <taxon>Artemiidae</taxon>
        <taxon>Artemia</taxon>
    </lineage>
</organism>
<protein>
    <recommendedName>
        <fullName evidence="2">Replication termination factor 2</fullName>
    </recommendedName>
    <alternativeName>
        <fullName evidence="3">Replication termination factor 2 domain-containing protein 1</fullName>
    </alternativeName>
</protein>
<gene>
    <name evidence="5" type="ORF">QYM36_002126</name>
</gene>
<dbReference type="Pfam" id="PF04641">
    <property type="entry name" value="Rtf2"/>
    <property type="match status" value="1"/>
</dbReference>
<dbReference type="EMBL" id="JAVRJZ010000004">
    <property type="protein sequence ID" value="KAK2723679.1"/>
    <property type="molecule type" value="Genomic_DNA"/>
</dbReference>
<feature type="compositionally biased region" description="Basic and acidic residues" evidence="4">
    <location>
        <begin position="191"/>
        <end position="223"/>
    </location>
</feature>
<evidence type="ECO:0000313" key="5">
    <source>
        <dbReference type="EMBL" id="KAK2723679.1"/>
    </source>
</evidence>
<name>A0AA88I900_ARTSF</name>
<evidence type="ECO:0000256" key="1">
    <source>
        <dbReference type="ARBA" id="ARBA00009885"/>
    </source>
</evidence>
<reference evidence="5" key="1">
    <citation type="submission" date="2023-07" db="EMBL/GenBank/DDBJ databases">
        <title>Chromosome-level genome assembly of Artemia franciscana.</title>
        <authorList>
            <person name="Jo E."/>
        </authorList>
    </citation>
    <scope>NUCLEOTIDE SEQUENCE</scope>
    <source>
        <tissue evidence="5">Whole body</tissue>
    </source>
</reference>
<proteinExistence type="inferred from homology"/>